<keyword evidence="9" id="KW-1185">Reference proteome</keyword>
<dbReference type="NCBIfam" id="TIGR02499">
    <property type="entry name" value="HrpE_YscL_not"/>
    <property type="match status" value="1"/>
</dbReference>
<evidence type="ECO:0000259" key="7">
    <source>
        <dbReference type="Pfam" id="PF02108"/>
    </source>
</evidence>
<comment type="similarity">
    <text evidence="5">Belongs to the SctL stator family.</text>
</comment>
<dbReference type="AlphaFoldDB" id="A0A261R512"/>
<dbReference type="Pfam" id="PF02108">
    <property type="entry name" value="FliH"/>
    <property type="match status" value="1"/>
</dbReference>
<evidence type="ECO:0000256" key="6">
    <source>
        <dbReference type="ARBA" id="ARBA00040494"/>
    </source>
</evidence>
<dbReference type="Proteomes" id="UP000216857">
    <property type="component" value="Unassembled WGS sequence"/>
</dbReference>
<reference evidence="8" key="1">
    <citation type="submission" date="2017-05" db="EMBL/GenBank/DDBJ databases">
        <title>Complete and WGS of Bordetella genogroups.</title>
        <authorList>
            <person name="Spilker T."/>
            <person name="Lipuma J."/>
        </authorList>
    </citation>
    <scope>NUCLEOTIDE SEQUENCE</scope>
    <source>
        <strain evidence="8">AU21707</strain>
    </source>
</reference>
<evidence type="ECO:0000256" key="4">
    <source>
        <dbReference type="ARBA" id="ARBA00022927"/>
    </source>
</evidence>
<dbReference type="NCBIfam" id="NF005392">
    <property type="entry name" value="PRK06937.1"/>
    <property type="match status" value="1"/>
</dbReference>
<name>A0A261R512_9BORD</name>
<evidence type="ECO:0000256" key="2">
    <source>
        <dbReference type="ARBA" id="ARBA00022448"/>
    </source>
</evidence>
<dbReference type="InterPro" id="IPR012842">
    <property type="entry name" value="T3SS_SctL/SctL2"/>
</dbReference>
<evidence type="ECO:0000256" key="1">
    <source>
        <dbReference type="ARBA" id="ARBA00004496"/>
    </source>
</evidence>
<gene>
    <name evidence="8" type="ORF">CAL26_20935</name>
</gene>
<dbReference type="PANTHER" id="PTHR34982">
    <property type="entry name" value="YOP PROTEINS TRANSLOCATION PROTEIN L"/>
    <property type="match status" value="1"/>
</dbReference>
<dbReference type="GO" id="GO:0030254">
    <property type="term" value="P:protein secretion by the type III secretion system"/>
    <property type="evidence" value="ECO:0007669"/>
    <property type="project" value="InterPro"/>
</dbReference>
<evidence type="ECO:0000313" key="8">
    <source>
        <dbReference type="EMBL" id="OZI20021.1"/>
    </source>
</evidence>
<evidence type="ECO:0000313" key="9">
    <source>
        <dbReference type="Proteomes" id="UP000216857"/>
    </source>
</evidence>
<dbReference type="OrthoDB" id="8221108at2"/>
<dbReference type="PANTHER" id="PTHR34982:SF4">
    <property type="entry name" value="TYPE 3 SECRETION SYSTEM STATOR PROTEIN"/>
    <property type="match status" value="1"/>
</dbReference>
<feature type="domain" description="Flagellar assembly protein FliH/Type III secretion system HrpE" evidence="7">
    <location>
        <begin position="98"/>
        <end position="216"/>
    </location>
</feature>
<dbReference type="EMBL" id="NEVJ01000003">
    <property type="protein sequence ID" value="OZI20021.1"/>
    <property type="molecule type" value="Genomic_DNA"/>
</dbReference>
<proteinExistence type="inferred from homology"/>
<dbReference type="InterPro" id="IPR018035">
    <property type="entry name" value="Flagellar_FliH/T3SS_HrpE"/>
</dbReference>
<keyword evidence="2" id="KW-0813">Transport</keyword>
<accession>A0A261R512</accession>
<protein>
    <recommendedName>
        <fullName evidence="6">Type 3 secretion system stator protein</fullName>
    </recommendedName>
</protein>
<dbReference type="GO" id="GO:0005829">
    <property type="term" value="C:cytosol"/>
    <property type="evidence" value="ECO:0007669"/>
    <property type="project" value="TreeGrafter"/>
</dbReference>
<sequence length="243" mass="26950">MARWRWHRPSAAVQSSGGEMIFRVEAACDEPPHDLAAVPVGKVLRRDEHVAFLDAKGLIRRARDDATRVAEQAREAYRRECERGYAEGMQAARVEQAAAMLSVARQTADYLRQVEREMAELVVAAVRRIVGDFDATDRALTVVRGGLAVLRRQKNVLLRMHTDDAAVVRQHMQALLAQFPGVDYLDVVPDDRLARGTCRMETPIGTIETSLDQQLDVVQRALEIALADQGGSRPAAMPAQDDV</sequence>
<comment type="subcellular location">
    <subcellularLocation>
        <location evidence="1">Cytoplasm</location>
    </subcellularLocation>
</comment>
<evidence type="ECO:0000256" key="5">
    <source>
        <dbReference type="ARBA" id="ARBA00024335"/>
    </source>
</evidence>
<dbReference type="InterPro" id="IPR051472">
    <property type="entry name" value="T3SS_Stator/FliH"/>
</dbReference>
<keyword evidence="3" id="KW-0963">Cytoplasm</keyword>
<evidence type="ECO:0000256" key="3">
    <source>
        <dbReference type="ARBA" id="ARBA00022490"/>
    </source>
</evidence>
<comment type="caution">
    <text evidence="8">The sequence shown here is derived from an EMBL/GenBank/DDBJ whole genome shotgun (WGS) entry which is preliminary data.</text>
</comment>
<organism evidence="8 9">
    <name type="scientific">Bordetella genomosp. 9</name>
    <dbReference type="NCBI Taxonomy" id="1416803"/>
    <lineage>
        <taxon>Bacteria</taxon>
        <taxon>Pseudomonadati</taxon>
        <taxon>Pseudomonadota</taxon>
        <taxon>Betaproteobacteria</taxon>
        <taxon>Burkholderiales</taxon>
        <taxon>Alcaligenaceae</taxon>
        <taxon>Bordetella</taxon>
    </lineage>
</organism>
<keyword evidence="4" id="KW-0653">Protein transport</keyword>